<proteinExistence type="predicted"/>
<protein>
    <recommendedName>
        <fullName evidence="1">Right handed beta helix domain-containing protein</fullName>
    </recommendedName>
</protein>
<dbReference type="SMART" id="SM00710">
    <property type="entry name" value="PbH1"/>
    <property type="match status" value="8"/>
</dbReference>
<dbReference type="Pfam" id="PF13229">
    <property type="entry name" value="Beta_helix"/>
    <property type="match status" value="1"/>
</dbReference>
<organism evidence="2 3">
    <name type="scientific">[Brevibacterium] flavum</name>
    <dbReference type="NCBI Taxonomy" id="92706"/>
    <lineage>
        <taxon>Bacteria</taxon>
        <taxon>Bacillati</taxon>
        <taxon>Actinomycetota</taxon>
        <taxon>Actinomycetes</taxon>
        <taxon>Mycobacteriales</taxon>
        <taxon>Corynebacteriaceae</taxon>
        <taxon>Corynebacterium</taxon>
    </lineage>
</organism>
<evidence type="ECO:0000313" key="2">
    <source>
        <dbReference type="EMBL" id="AKF26607.1"/>
    </source>
</evidence>
<reference evidence="2 3" key="1">
    <citation type="submission" date="2015-04" db="EMBL/GenBank/DDBJ databases">
        <title>Complete Genome Sequence of Brevibacterium flavum ATCC 15168.</title>
        <authorList>
            <person name="Ahn J."/>
            <person name="Park G."/>
            <person name="Jeon W."/>
            <person name="Jang Y."/>
            <person name="Jang M."/>
            <person name="Lee H."/>
            <person name="Lee H."/>
        </authorList>
    </citation>
    <scope>NUCLEOTIDE SEQUENCE [LARGE SCALE GENOMIC DNA]</scope>
    <source>
        <strain evidence="2 3">ATCC 15168</strain>
    </source>
</reference>
<dbReference type="AlphaFoldDB" id="A0A0F6WPR8"/>
<keyword evidence="3" id="KW-1185">Reference proteome</keyword>
<dbReference type="InterPro" id="IPR039448">
    <property type="entry name" value="Beta_helix"/>
</dbReference>
<dbReference type="InterPro" id="IPR012334">
    <property type="entry name" value="Pectin_lyas_fold"/>
</dbReference>
<dbReference type="PATRIC" id="fig|92706.3.peg.639"/>
<dbReference type="HOGENOM" id="CLU_786899_0_0_11"/>
<gene>
    <name evidence="2" type="ORF">YH66_03090</name>
</gene>
<dbReference type="RefSeq" id="WP_003860627.1">
    <property type="nucleotide sequence ID" value="NZ_CP011309.1"/>
</dbReference>
<evidence type="ECO:0000259" key="1">
    <source>
        <dbReference type="Pfam" id="PF13229"/>
    </source>
</evidence>
<sequence>MGIIHIGPSPQLLPVKLGPGDILEIDSDLTGVLTVIAHGDAHNRVHIRPANPDTFLNLESLVLTNPRHVTLSDLNIMTTDDRDGVLVWATEASADIRLERVFVKGARNGIAIGTDQPAGLRDVIVDSCLIQDCLLQGILCFGPETPQYGLHNVKVTQCRVEGTRGDPTLTNNHSGSGIILGSVDEGEIVDCHAEGNGAACVATEGPEGIFVYDCRRVRIRNCASKSNRTGGPADGGGFGIDIRCVDCLIENCDAIDNDGAGILVWNLPGMIGGGHVLRGNRLSNNCRRTTWHGEITVTPSAGKVEISENTIESKANISGILTGIGAKNIKLKANAFLESSALEIEECHMPQH</sequence>
<dbReference type="Proteomes" id="UP000034037">
    <property type="component" value="Chromosome"/>
</dbReference>
<accession>A0A0F6WPR8</accession>
<dbReference type="EMBL" id="CP011309">
    <property type="protein sequence ID" value="AKF26607.1"/>
    <property type="molecule type" value="Genomic_DNA"/>
</dbReference>
<dbReference type="InterPro" id="IPR011050">
    <property type="entry name" value="Pectin_lyase_fold/virulence"/>
</dbReference>
<feature type="domain" description="Right handed beta helix" evidence="1">
    <location>
        <begin position="85"/>
        <end position="266"/>
    </location>
</feature>
<dbReference type="Gene3D" id="2.160.20.10">
    <property type="entry name" value="Single-stranded right-handed beta-helix, Pectin lyase-like"/>
    <property type="match status" value="2"/>
</dbReference>
<dbReference type="InterPro" id="IPR006626">
    <property type="entry name" value="PbH1"/>
</dbReference>
<dbReference type="SUPFAM" id="SSF51126">
    <property type="entry name" value="Pectin lyase-like"/>
    <property type="match status" value="1"/>
</dbReference>
<evidence type="ECO:0000313" key="3">
    <source>
        <dbReference type="Proteomes" id="UP000034037"/>
    </source>
</evidence>
<name>A0A0F6WPR8_9CORY</name>